<sequence>MRVSTITIRFHDNDIFHGNDANFHNNDASFYEKNENFHDKAPGRTLPSKGLPQQSHGCEGSDDAPYCNSDGSP</sequence>
<feature type="region of interest" description="Disordered" evidence="1">
    <location>
        <begin position="37"/>
        <end position="73"/>
    </location>
</feature>
<protein>
    <submittedName>
        <fullName evidence="2">Uncharacterized protein</fullName>
    </submittedName>
</protein>
<keyword evidence="3" id="KW-1185">Reference proteome</keyword>
<evidence type="ECO:0000256" key="1">
    <source>
        <dbReference type="SAM" id="MobiDB-lite"/>
    </source>
</evidence>
<reference evidence="2 3" key="1">
    <citation type="submission" date="2019-05" db="EMBL/GenBank/DDBJ databases">
        <title>Another draft genome of Portunus trituberculatus and its Hox gene families provides insights of decapod evolution.</title>
        <authorList>
            <person name="Jeong J.-H."/>
            <person name="Song I."/>
            <person name="Kim S."/>
            <person name="Choi T."/>
            <person name="Kim D."/>
            <person name="Ryu S."/>
            <person name="Kim W."/>
        </authorList>
    </citation>
    <scope>NUCLEOTIDE SEQUENCE [LARGE SCALE GENOMIC DNA]</scope>
    <source>
        <tissue evidence="2">Muscle</tissue>
    </source>
</reference>
<evidence type="ECO:0000313" key="3">
    <source>
        <dbReference type="Proteomes" id="UP000324222"/>
    </source>
</evidence>
<evidence type="ECO:0000313" key="2">
    <source>
        <dbReference type="EMBL" id="MPC33985.1"/>
    </source>
</evidence>
<dbReference type="AlphaFoldDB" id="A0A5B7EKL8"/>
<comment type="caution">
    <text evidence="2">The sequence shown here is derived from an EMBL/GenBank/DDBJ whole genome shotgun (WGS) entry which is preliminary data.</text>
</comment>
<accession>A0A5B7EKL8</accession>
<dbReference type="EMBL" id="VSRR010002953">
    <property type="protein sequence ID" value="MPC33985.1"/>
    <property type="molecule type" value="Genomic_DNA"/>
</dbReference>
<organism evidence="2 3">
    <name type="scientific">Portunus trituberculatus</name>
    <name type="common">Swimming crab</name>
    <name type="synonym">Neptunus trituberculatus</name>
    <dbReference type="NCBI Taxonomy" id="210409"/>
    <lineage>
        <taxon>Eukaryota</taxon>
        <taxon>Metazoa</taxon>
        <taxon>Ecdysozoa</taxon>
        <taxon>Arthropoda</taxon>
        <taxon>Crustacea</taxon>
        <taxon>Multicrustacea</taxon>
        <taxon>Malacostraca</taxon>
        <taxon>Eumalacostraca</taxon>
        <taxon>Eucarida</taxon>
        <taxon>Decapoda</taxon>
        <taxon>Pleocyemata</taxon>
        <taxon>Brachyura</taxon>
        <taxon>Eubrachyura</taxon>
        <taxon>Portunoidea</taxon>
        <taxon>Portunidae</taxon>
        <taxon>Portuninae</taxon>
        <taxon>Portunus</taxon>
    </lineage>
</organism>
<gene>
    <name evidence="2" type="ORF">E2C01_027356</name>
</gene>
<dbReference type="Proteomes" id="UP000324222">
    <property type="component" value="Unassembled WGS sequence"/>
</dbReference>
<name>A0A5B7EKL8_PORTR</name>
<proteinExistence type="predicted"/>